<dbReference type="EMBL" id="QGTZ01000017">
    <property type="protein sequence ID" value="PWW33698.1"/>
    <property type="molecule type" value="Genomic_DNA"/>
</dbReference>
<dbReference type="Proteomes" id="UP000247078">
    <property type="component" value="Unassembled WGS sequence"/>
</dbReference>
<protein>
    <submittedName>
        <fullName evidence="1">Uncharacterized protein</fullName>
    </submittedName>
</protein>
<evidence type="ECO:0000313" key="4">
    <source>
        <dbReference type="Proteomes" id="UP000248827"/>
    </source>
</evidence>
<proteinExistence type="predicted"/>
<dbReference type="Proteomes" id="UP000248827">
    <property type="component" value="Unassembled WGS sequence"/>
</dbReference>
<comment type="caution">
    <text evidence="1">The sequence shown here is derived from an EMBL/GenBank/DDBJ whole genome shotgun (WGS) entry which is preliminary data.</text>
</comment>
<reference evidence="1 3" key="1">
    <citation type="submission" date="2018-05" db="EMBL/GenBank/DDBJ databases">
        <title>Freshwater and sediment microbial communities from various areas in North America, analyzing microbe dynamics in response to fracking.</title>
        <authorList>
            <person name="Lamendella R."/>
        </authorList>
    </citation>
    <scope>NUCLEOTIDE SEQUENCE [LARGE SCALE GENOMIC DNA]</scope>
    <source>
        <strain evidence="1 3">DB-3</strain>
        <strain evidence="2 4">NG-13</strain>
    </source>
</reference>
<dbReference type="EMBL" id="QLLI01000018">
    <property type="protein sequence ID" value="RAI86857.1"/>
    <property type="molecule type" value="Genomic_DNA"/>
</dbReference>
<sequence>MKIMAAWFAGKHEKAMDVVSRMWGPQEGSWIVPPRLVESSWKRDRMATRKLTFNDR</sequence>
<dbReference type="RefSeq" id="WP_167434876.1">
    <property type="nucleotide sequence ID" value="NZ_QGTZ01000017.1"/>
</dbReference>
<organism evidence="1 3">
    <name type="scientific">Paenibacillus pabuli</name>
    <dbReference type="NCBI Taxonomy" id="1472"/>
    <lineage>
        <taxon>Bacteria</taxon>
        <taxon>Bacillati</taxon>
        <taxon>Bacillota</taxon>
        <taxon>Bacilli</taxon>
        <taxon>Bacillales</taxon>
        <taxon>Paenibacillaceae</taxon>
        <taxon>Paenibacillus</taxon>
    </lineage>
</organism>
<name>A0A855XLC1_9BACL</name>
<evidence type="ECO:0000313" key="3">
    <source>
        <dbReference type="Proteomes" id="UP000247078"/>
    </source>
</evidence>
<evidence type="ECO:0000313" key="2">
    <source>
        <dbReference type="EMBL" id="RAI86857.1"/>
    </source>
</evidence>
<gene>
    <name evidence="2" type="ORF">DET54_11848</name>
    <name evidence="1" type="ORF">DET56_11747</name>
</gene>
<dbReference type="AlphaFoldDB" id="A0A855XLC1"/>
<keyword evidence="4" id="KW-1185">Reference proteome</keyword>
<evidence type="ECO:0000313" key="1">
    <source>
        <dbReference type="EMBL" id="PWW33698.1"/>
    </source>
</evidence>
<accession>A0A855XLC1</accession>